<keyword evidence="4" id="KW-0297">G-protein coupled receptor</keyword>
<gene>
    <name evidence="10" type="primary">TKR86C</name>
    <name evidence="10" type="ORF">AMEX_G23056</name>
</gene>
<evidence type="ECO:0000256" key="4">
    <source>
        <dbReference type="ARBA" id="ARBA00023040"/>
    </source>
</evidence>
<feature type="domain" description="G-protein coupled receptors family 1 profile" evidence="9">
    <location>
        <begin position="23"/>
        <end position="320"/>
    </location>
</feature>
<dbReference type="PROSITE" id="PS50262">
    <property type="entry name" value="G_PROTEIN_RECEP_F1_2"/>
    <property type="match status" value="1"/>
</dbReference>
<comment type="subcellular location">
    <subcellularLocation>
        <location evidence="1">Membrane</location>
        <topology evidence="1">Multi-pass membrane protein</topology>
    </subcellularLocation>
</comment>
<evidence type="ECO:0000259" key="9">
    <source>
        <dbReference type="PROSITE" id="PS50262"/>
    </source>
</evidence>
<dbReference type="GO" id="GO:0005886">
    <property type="term" value="C:plasma membrane"/>
    <property type="evidence" value="ECO:0007669"/>
    <property type="project" value="TreeGrafter"/>
</dbReference>
<evidence type="ECO:0000256" key="1">
    <source>
        <dbReference type="ARBA" id="ARBA00004141"/>
    </source>
</evidence>
<protein>
    <submittedName>
        <fullName evidence="10">Tachykinin-like peptides receptor 86C</fullName>
    </submittedName>
</protein>
<evidence type="ECO:0000256" key="8">
    <source>
        <dbReference type="SAM" id="Phobius"/>
    </source>
</evidence>
<feature type="transmembrane region" description="Helical" evidence="8">
    <location>
        <begin position="125"/>
        <end position="147"/>
    </location>
</feature>
<dbReference type="PANTHER" id="PTHR24238:SF57">
    <property type="entry name" value="G-PROTEIN COUPLED RECEPTOR 83"/>
    <property type="match status" value="1"/>
</dbReference>
<feature type="transmembrane region" description="Helical" evidence="8">
    <location>
        <begin position="175"/>
        <end position="201"/>
    </location>
</feature>
<dbReference type="AlphaFoldDB" id="A0A8T2KVZ6"/>
<keyword evidence="6 10" id="KW-0675">Receptor</keyword>
<evidence type="ECO:0000256" key="3">
    <source>
        <dbReference type="ARBA" id="ARBA00022989"/>
    </source>
</evidence>
<accession>A0A8T2KVZ6</accession>
<feature type="transmembrane region" description="Helical" evidence="8">
    <location>
        <begin position="304"/>
        <end position="323"/>
    </location>
</feature>
<dbReference type="EMBL" id="JAICCE010000020">
    <property type="protein sequence ID" value="KAG9263064.1"/>
    <property type="molecule type" value="Genomic_DNA"/>
</dbReference>
<dbReference type="SUPFAM" id="SSF81321">
    <property type="entry name" value="Family A G protein-coupled receptor-like"/>
    <property type="match status" value="1"/>
</dbReference>
<evidence type="ECO:0000313" key="11">
    <source>
        <dbReference type="Proteomes" id="UP000752171"/>
    </source>
</evidence>
<evidence type="ECO:0000256" key="2">
    <source>
        <dbReference type="ARBA" id="ARBA00022692"/>
    </source>
</evidence>
<dbReference type="InterPro" id="IPR017452">
    <property type="entry name" value="GPCR_Rhodpsn_7TM"/>
</dbReference>
<dbReference type="GO" id="GO:0008188">
    <property type="term" value="F:neuropeptide receptor activity"/>
    <property type="evidence" value="ECO:0007669"/>
    <property type="project" value="TreeGrafter"/>
</dbReference>
<evidence type="ECO:0000256" key="6">
    <source>
        <dbReference type="ARBA" id="ARBA00023170"/>
    </source>
</evidence>
<evidence type="ECO:0000256" key="7">
    <source>
        <dbReference type="ARBA" id="ARBA00023224"/>
    </source>
</evidence>
<keyword evidence="3 8" id="KW-1133">Transmembrane helix</keyword>
<name>A0A8T2KVZ6_ASTMX</name>
<feature type="transmembrane region" description="Helical" evidence="8">
    <location>
        <begin position="272"/>
        <end position="292"/>
    </location>
</feature>
<dbReference type="PANTHER" id="PTHR24238">
    <property type="entry name" value="G-PROTEIN COUPLED RECEPTOR"/>
    <property type="match status" value="1"/>
</dbReference>
<keyword evidence="7" id="KW-0807">Transducer</keyword>
<dbReference type="Proteomes" id="UP000752171">
    <property type="component" value="Unassembled WGS sequence"/>
</dbReference>
<dbReference type="Pfam" id="PF00001">
    <property type="entry name" value="7tm_1"/>
    <property type="match status" value="1"/>
</dbReference>
<keyword evidence="2 8" id="KW-0812">Transmembrane</keyword>
<dbReference type="InterPro" id="IPR000276">
    <property type="entry name" value="GPCR_Rhodpsn"/>
</dbReference>
<sequence>MNAKEWIKSTIRGFMCVSGILGNNWLGFCSLPKSRSQLRTNNILFINLAISNLITNYMVDLPDTLELVKRWPVGRMYCSAFNFFSDLSETSSIFTTMFITVFWHQKLVGSLKHGGAPVQMDNTRLVMALLAGSWTVSVVFSLPHLFFTSLNIQNQSSEECLEYFPSQEVKQTYEMVFLMLANVVPIVGIVFASIQITVTLLQSQKRIKNISSRAGPRGDDQRKAASNELSSKDYISNATSANAPNTIQKVQKSQDRSNSSSGSSQVRAAKSVVAVATVFVICWLTHLLLSITSTIHDSIVIHEMTSYIGALYTCIIPYIYLYGVKKLTCLTCSSID</sequence>
<comment type="caution">
    <text evidence="10">The sequence shown here is derived from an EMBL/GenBank/DDBJ whole genome shotgun (WGS) entry which is preliminary data.</text>
</comment>
<dbReference type="Gene3D" id="1.20.1070.10">
    <property type="entry name" value="Rhodopsin 7-helix transmembrane proteins"/>
    <property type="match status" value="1"/>
</dbReference>
<dbReference type="CDD" id="cd00637">
    <property type="entry name" value="7tm_classA_rhodopsin-like"/>
    <property type="match status" value="1"/>
</dbReference>
<reference evidence="10 11" key="1">
    <citation type="submission" date="2021-07" db="EMBL/GenBank/DDBJ databases">
        <authorList>
            <person name="Imarazene B."/>
            <person name="Zahm M."/>
            <person name="Klopp C."/>
            <person name="Cabau C."/>
            <person name="Beille S."/>
            <person name="Jouanno E."/>
            <person name="Castinel A."/>
            <person name="Lluch J."/>
            <person name="Gil L."/>
            <person name="Kuchtly C."/>
            <person name="Lopez Roques C."/>
            <person name="Donnadieu C."/>
            <person name="Parrinello H."/>
            <person name="Journot L."/>
            <person name="Du K."/>
            <person name="Schartl M."/>
            <person name="Retaux S."/>
            <person name="Guiguen Y."/>
        </authorList>
    </citation>
    <scope>NUCLEOTIDE SEQUENCE [LARGE SCALE GENOMIC DNA]</scope>
    <source>
        <strain evidence="10">Pach_M1</strain>
        <tissue evidence="10">Testis</tissue>
    </source>
</reference>
<keyword evidence="5 8" id="KW-0472">Membrane</keyword>
<evidence type="ECO:0000256" key="5">
    <source>
        <dbReference type="ARBA" id="ARBA00023136"/>
    </source>
</evidence>
<dbReference type="PRINTS" id="PR00237">
    <property type="entry name" value="GPCRRHODOPSN"/>
</dbReference>
<proteinExistence type="predicted"/>
<organism evidence="10 11">
    <name type="scientific">Astyanax mexicanus</name>
    <name type="common">Blind cave fish</name>
    <name type="synonym">Astyanax fasciatus mexicanus</name>
    <dbReference type="NCBI Taxonomy" id="7994"/>
    <lineage>
        <taxon>Eukaryota</taxon>
        <taxon>Metazoa</taxon>
        <taxon>Chordata</taxon>
        <taxon>Craniata</taxon>
        <taxon>Vertebrata</taxon>
        <taxon>Euteleostomi</taxon>
        <taxon>Actinopterygii</taxon>
        <taxon>Neopterygii</taxon>
        <taxon>Teleostei</taxon>
        <taxon>Ostariophysi</taxon>
        <taxon>Characiformes</taxon>
        <taxon>Characoidei</taxon>
        <taxon>Acestrorhamphidae</taxon>
        <taxon>Acestrorhamphinae</taxon>
        <taxon>Astyanax</taxon>
    </lineage>
</organism>
<evidence type="ECO:0000313" key="10">
    <source>
        <dbReference type="EMBL" id="KAG9263064.1"/>
    </source>
</evidence>